<keyword evidence="7 11" id="KW-0274">FAD</keyword>
<dbReference type="RefSeq" id="WP_377257263.1">
    <property type="nucleotide sequence ID" value="NZ_JBHMAA010000007.1"/>
</dbReference>
<evidence type="ECO:0000256" key="4">
    <source>
        <dbReference type="ARBA" id="ARBA00022630"/>
    </source>
</evidence>
<comment type="cofactor">
    <cofactor evidence="1">
        <name>Mg(2+)</name>
        <dbReference type="ChEBI" id="CHEBI:18420"/>
    </cofactor>
</comment>
<dbReference type="InterPro" id="IPR024932">
    <property type="entry name" value="ApbE"/>
</dbReference>
<evidence type="ECO:0000256" key="5">
    <source>
        <dbReference type="ARBA" id="ARBA00022679"/>
    </source>
</evidence>
<accession>A0ABV6AEW0</accession>
<evidence type="ECO:0000256" key="6">
    <source>
        <dbReference type="ARBA" id="ARBA00022723"/>
    </source>
</evidence>
<evidence type="ECO:0000256" key="8">
    <source>
        <dbReference type="ARBA" id="ARBA00022842"/>
    </source>
</evidence>
<dbReference type="Proteomes" id="UP001589692">
    <property type="component" value="Unassembled WGS sequence"/>
</dbReference>
<dbReference type="Gene3D" id="3.10.520.10">
    <property type="entry name" value="ApbE-like domains"/>
    <property type="match status" value="1"/>
</dbReference>
<gene>
    <name evidence="13" type="ORF">ACFFP0_05150</name>
</gene>
<dbReference type="InterPro" id="IPR003374">
    <property type="entry name" value="ApbE-like_sf"/>
</dbReference>
<protein>
    <recommendedName>
        <fullName evidence="3 11">FAD:protein FMN transferase</fullName>
        <ecNumber evidence="2 11">2.7.1.180</ecNumber>
    </recommendedName>
    <alternativeName>
        <fullName evidence="9 11">Flavin transferase</fullName>
    </alternativeName>
</protein>
<dbReference type="EC" id="2.7.1.180" evidence="2 11"/>
<keyword evidence="14" id="KW-1185">Reference proteome</keyword>
<evidence type="ECO:0000256" key="2">
    <source>
        <dbReference type="ARBA" id="ARBA00011955"/>
    </source>
</evidence>
<keyword evidence="12" id="KW-0732">Signal</keyword>
<dbReference type="PANTHER" id="PTHR30040">
    <property type="entry name" value="THIAMINE BIOSYNTHESIS LIPOPROTEIN APBE"/>
    <property type="match status" value="1"/>
</dbReference>
<comment type="catalytic activity">
    <reaction evidence="10 11">
        <text>L-threonyl-[protein] + FAD = FMN-L-threonyl-[protein] + AMP + H(+)</text>
        <dbReference type="Rhea" id="RHEA:36847"/>
        <dbReference type="Rhea" id="RHEA-COMP:11060"/>
        <dbReference type="Rhea" id="RHEA-COMP:11061"/>
        <dbReference type="ChEBI" id="CHEBI:15378"/>
        <dbReference type="ChEBI" id="CHEBI:30013"/>
        <dbReference type="ChEBI" id="CHEBI:57692"/>
        <dbReference type="ChEBI" id="CHEBI:74257"/>
        <dbReference type="ChEBI" id="CHEBI:456215"/>
        <dbReference type="EC" id="2.7.1.180"/>
    </reaction>
</comment>
<reference evidence="13 14" key="1">
    <citation type="submission" date="2024-09" db="EMBL/GenBank/DDBJ databases">
        <authorList>
            <person name="Sun Q."/>
            <person name="Mori K."/>
        </authorList>
    </citation>
    <scope>NUCLEOTIDE SEQUENCE [LARGE SCALE GENOMIC DNA]</scope>
    <source>
        <strain evidence="13 14">TBRC 4938</strain>
    </source>
</reference>
<dbReference type="EMBL" id="JBHMAA010000007">
    <property type="protein sequence ID" value="MFB9948223.1"/>
    <property type="molecule type" value="Genomic_DNA"/>
</dbReference>
<feature type="chain" id="PRO_5046083782" description="FAD:protein FMN transferase" evidence="12">
    <location>
        <begin position="30"/>
        <end position="334"/>
    </location>
</feature>
<name>A0ABV6AEW0_9HYPH</name>
<evidence type="ECO:0000313" key="13">
    <source>
        <dbReference type="EMBL" id="MFB9948223.1"/>
    </source>
</evidence>
<comment type="caution">
    <text evidence="13">The sequence shown here is derived from an EMBL/GenBank/DDBJ whole genome shotgun (WGS) entry which is preliminary data.</text>
</comment>
<evidence type="ECO:0000256" key="7">
    <source>
        <dbReference type="ARBA" id="ARBA00022827"/>
    </source>
</evidence>
<dbReference type="GO" id="GO:0016740">
    <property type="term" value="F:transferase activity"/>
    <property type="evidence" value="ECO:0007669"/>
    <property type="project" value="UniProtKB-KW"/>
</dbReference>
<evidence type="ECO:0000256" key="3">
    <source>
        <dbReference type="ARBA" id="ARBA00016337"/>
    </source>
</evidence>
<keyword evidence="6 11" id="KW-0479">Metal-binding</keyword>
<evidence type="ECO:0000256" key="10">
    <source>
        <dbReference type="ARBA" id="ARBA00048540"/>
    </source>
</evidence>
<evidence type="ECO:0000256" key="11">
    <source>
        <dbReference type="PIRNR" id="PIRNR006268"/>
    </source>
</evidence>
<evidence type="ECO:0000313" key="14">
    <source>
        <dbReference type="Proteomes" id="UP001589692"/>
    </source>
</evidence>
<dbReference type="PIRSF" id="PIRSF006268">
    <property type="entry name" value="ApbE"/>
    <property type="match status" value="1"/>
</dbReference>
<evidence type="ECO:0000256" key="12">
    <source>
        <dbReference type="SAM" id="SignalP"/>
    </source>
</evidence>
<organism evidence="13 14">
    <name type="scientific">Rhizobium puerariae</name>
    <dbReference type="NCBI Taxonomy" id="1585791"/>
    <lineage>
        <taxon>Bacteria</taxon>
        <taxon>Pseudomonadati</taxon>
        <taxon>Pseudomonadota</taxon>
        <taxon>Alphaproteobacteria</taxon>
        <taxon>Hyphomicrobiales</taxon>
        <taxon>Rhizobiaceae</taxon>
        <taxon>Rhizobium/Agrobacterium group</taxon>
        <taxon>Rhizobium</taxon>
    </lineage>
</organism>
<dbReference type="SUPFAM" id="SSF143631">
    <property type="entry name" value="ApbE-like"/>
    <property type="match status" value="1"/>
</dbReference>
<sequence>MAKLFTRRRTICILAAAAGLPLIPPTALARRIAEPVVWNGQALGAPATLILNHDDPAAAGQLVNRVVAEVSRLEAIFSLYRSDSVLLELNRAGALAAPPSELVTLLERSGAIWEASNGAFDPTIQPLWTLYARHFSSANADPAGPASDELQAALSRVGFAGVRFNRDRIAFARPQMALSLNGIAQGYITDRIVDMLRDAGIGSSLLSMGESRAIGAAASGQPWRVGLAETEAGAVPDTIIGIIDRAVSTSSASGFHFDPSGRFGHILDPLRGSAPPRYRRMSVIVPDATAADALSTAFSLMDPAEIRRFLKNHPDITVDMVEISGTHSRLGAAI</sequence>
<comment type="similarity">
    <text evidence="11">Belongs to the ApbE family.</text>
</comment>
<keyword evidence="4 11" id="KW-0285">Flavoprotein</keyword>
<evidence type="ECO:0000256" key="9">
    <source>
        <dbReference type="ARBA" id="ARBA00031306"/>
    </source>
</evidence>
<proteinExistence type="inferred from homology"/>
<keyword evidence="8 11" id="KW-0460">Magnesium</keyword>
<evidence type="ECO:0000256" key="1">
    <source>
        <dbReference type="ARBA" id="ARBA00001946"/>
    </source>
</evidence>
<dbReference type="Pfam" id="PF02424">
    <property type="entry name" value="ApbE"/>
    <property type="match status" value="1"/>
</dbReference>
<keyword evidence="5 11" id="KW-0808">Transferase</keyword>
<dbReference type="PANTHER" id="PTHR30040:SF2">
    <property type="entry name" value="FAD:PROTEIN FMN TRANSFERASE"/>
    <property type="match status" value="1"/>
</dbReference>
<feature type="signal peptide" evidence="12">
    <location>
        <begin position="1"/>
        <end position="29"/>
    </location>
</feature>